<evidence type="ECO:0000313" key="2">
    <source>
        <dbReference type="EMBL" id="ETV95955.1"/>
    </source>
</evidence>
<dbReference type="AlphaFoldDB" id="A0A024TP97"/>
<gene>
    <name evidence="2" type="ORF">H310_10613</name>
</gene>
<keyword evidence="1" id="KW-0812">Transmembrane</keyword>
<dbReference type="EMBL" id="KI913978">
    <property type="protein sequence ID" value="ETV95955.1"/>
    <property type="molecule type" value="Genomic_DNA"/>
</dbReference>
<feature type="transmembrane region" description="Helical" evidence="1">
    <location>
        <begin position="152"/>
        <end position="171"/>
    </location>
</feature>
<sequence>MVLTTLTSHVQSYLRTGYMDTLHSYRSTGRFLLAIMAGNMVLQSAIVGVHVVQSVATTHNDSGDLGGQSNWLPSLLLLCQIAWVVASTVGGVAGFCAAYRFHIPSATLCLRSWIVLACIQAAQYLALCAMLASPEHQTDKGQLNATLAWESVVLIAIEGVFVLFVHSYIVVLQEWERQRTNEDGEGICLVPLHPVQGPTDNMPTYGTTTCTL</sequence>
<name>A0A024TP97_9STRA</name>
<feature type="transmembrane region" description="Helical" evidence="1">
    <location>
        <begin position="71"/>
        <end position="101"/>
    </location>
</feature>
<dbReference type="GeneID" id="20087663"/>
<feature type="transmembrane region" description="Helical" evidence="1">
    <location>
        <begin position="31"/>
        <end position="51"/>
    </location>
</feature>
<accession>A0A024TP97</accession>
<dbReference type="VEuPathDB" id="FungiDB:H310_10613"/>
<keyword evidence="1" id="KW-1133">Transmembrane helix</keyword>
<keyword evidence="1" id="KW-0472">Membrane</keyword>
<proteinExistence type="predicted"/>
<dbReference type="RefSeq" id="XP_008875266.1">
    <property type="nucleotide sequence ID" value="XM_008877044.1"/>
</dbReference>
<reference evidence="2" key="1">
    <citation type="submission" date="2013-12" db="EMBL/GenBank/DDBJ databases">
        <title>The Genome Sequence of Aphanomyces invadans NJM9701.</title>
        <authorList>
            <consortium name="The Broad Institute Genomics Platform"/>
            <person name="Russ C."/>
            <person name="Tyler B."/>
            <person name="van West P."/>
            <person name="Dieguez-Uribeondo J."/>
            <person name="Young S.K."/>
            <person name="Zeng Q."/>
            <person name="Gargeya S."/>
            <person name="Fitzgerald M."/>
            <person name="Abouelleil A."/>
            <person name="Alvarado L."/>
            <person name="Chapman S.B."/>
            <person name="Gainer-Dewar J."/>
            <person name="Goldberg J."/>
            <person name="Griggs A."/>
            <person name="Gujja S."/>
            <person name="Hansen M."/>
            <person name="Howarth C."/>
            <person name="Imamovic A."/>
            <person name="Ireland A."/>
            <person name="Larimer J."/>
            <person name="McCowan C."/>
            <person name="Murphy C."/>
            <person name="Pearson M."/>
            <person name="Poon T.W."/>
            <person name="Priest M."/>
            <person name="Roberts A."/>
            <person name="Saif S."/>
            <person name="Shea T."/>
            <person name="Sykes S."/>
            <person name="Wortman J."/>
            <person name="Nusbaum C."/>
            <person name="Birren B."/>
        </authorList>
    </citation>
    <scope>NUCLEOTIDE SEQUENCE [LARGE SCALE GENOMIC DNA]</scope>
    <source>
        <strain evidence="2">NJM9701</strain>
    </source>
</reference>
<evidence type="ECO:0000256" key="1">
    <source>
        <dbReference type="SAM" id="Phobius"/>
    </source>
</evidence>
<organism evidence="2">
    <name type="scientific">Aphanomyces invadans</name>
    <dbReference type="NCBI Taxonomy" id="157072"/>
    <lineage>
        <taxon>Eukaryota</taxon>
        <taxon>Sar</taxon>
        <taxon>Stramenopiles</taxon>
        <taxon>Oomycota</taxon>
        <taxon>Saprolegniomycetes</taxon>
        <taxon>Saprolegniales</taxon>
        <taxon>Verrucalvaceae</taxon>
        <taxon>Aphanomyces</taxon>
    </lineage>
</organism>
<feature type="transmembrane region" description="Helical" evidence="1">
    <location>
        <begin position="113"/>
        <end position="132"/>
    </location>
</feature>
<dbReference type="OrthoDB" id="61916at2759"/>
<protein>
    <submittedName>
        <fullName evidence="2">Uncharacterized protein</fullName>
    </submittedName>
</protein>